<accession>A0ABV4ZAF4</accession>
<dbReference type="InterPro" id="IPR029032">
    <property type="entry name" value="AhpD-like"/>
</dbReference>
<dbReference type="RefSeq" id="WP_039576436.1">
    <property type="nucleotide sequence ID" value="NZ_JAUQOQ010000009.1"/>
</dbReference>
<gene>
    <name evidence="1" type="ORF">ACE1YR_12940</name>
</gene>
<comment type="caution">
    <text evidence="1">The sequence shown here is derived from an EMBL/GenBank/DDBJ whole genome shotgun (WGS) entry which is preliminary data.</text>
</comment>
<name>A0ABV4ZAF4_9PSED</name>
<proteinExistence type="predicted"/>
<dbReference type="Proteomes" id="UP001577047">
    <property type="component" value="Unassembled WGS sequence"/>
</dbReference>
<organism evidence="1 2">
    <name type="scientific">Pseudomonas boreofloridensis</name>
    <dbReference type="NCBI Taxonomy" id="3064348"/>
    <lineage>
        <taxon>Bacteria</taxon>
        <taxon>Pseudomonadati</taxon>
        <taxon>Pseudomonadota</taxon>
        <taxon>Gammaproteobacteria</taxon>
        <taxon>Pseudomonadales</taxon>
        <taxon>Pseudomonadaceae</taxon>
        <taxon>Pseudomonas</taxon>
    </lineage>
</organism>
<dbReference type="SUPFAM" id="SSF69118">
    <property type="entry name" value="AhpD-like"/>
    <property type="match status" value="1"/>
</dbReference>
<keyword evidence="2" id="KW-1185">Reference proteome</keyword>
<sequence length="175" mass="18685">MTSNVPTPVAVDMLDSLLQLQPGTAEHALRHARDKVVSATQASHALFFAAEGHKLSLYERLWVAYYAAYLTPQAALAAHYLEHLQAEGLDSAVLASLHSGNLDALENVRLGAILTFTRTLIQSPRHGDQTALRALQQAGLGTEEVVVLAQLIAYLSYQVRLAAGLGALFATGDAA</sequence>
<protein>
    <submittedName>
        <fullName evidence="1">CMD domain-containing protein</fullName>
    </submittedName>
</protein>
<dbReference type="EMBL" id="JBHFXX010000009">
    <property type="protein sequence ID" value="MFB3801322.1"/>
    <property type="molecule type" value="Genomic_DNA"/>
</dbReference>
<evidence type="ECO:0000313" key="1">
    <source>
        <dbReference type="EMBL" id="MFB3801322.1"/>
    </source>
</evidence>
<reference evidence="1 2" key="1">
    <citation type="submission" date="2024-09" db="EMBL/GenBank/DDBJ databases">
        <authorList>
            <person name="Fullem K."/>
        </authorList>
    </citation>
    <scope>NUCLEOTIDE SEQUENCE [LARGE SCALE GENOMIC DNA]</scope>
    <source>
        <strain evidence="2">K1(2024)</strain>
    </source>
</reference>
<evidence type="ECO:0000313" key="2">
    <source>
        <dbReference type="Proteomes" id="UP001577047"/>
    </source>
</evidence>
<dbReference type="Gene3D" id="1.20.1290.10">
    <property type="entry name" value="AhpD-like"/>
    <property type="match status" value="1"/>
</dbReference>